<gene>
    <name evidence="1" type="ORF">FK220_010565</name>
</gene>
<dbReference type="Proteomes" id="UP000707206">
    <property type="component" value="Unassembled WGS sequence"/>
</dbReference>
<dbReference type="AlphaFoldDB" id="A0A967ATL6"/>
<reference evidence="1" key="2">
    <citation type="submission" date="2020-03" db="EMBL/GenBank/DDBJ databases">
        <title>Flavobacteriaceae bacterium strain TP-CH-4, a member of the family Flavobacteriaceae isolated from a deep-sea seamount.</title>
        <authorList>
            <person name="Zhang D.-C."/>
        </authorList>
    </citation>
    <scope>NUCLEOTIDE SEQUENCE</scope>
    <source>
        <strain evidence="1">TP-CH-4</strain>
    </source>
</reference>
<sequence>MTCTRENGTCTYSALYPNLEIHDIAHFVVEKELGYADAFYGLLAQGHAISDFQLPRKERPEALHPTNLASEALVTEHIVNLLQTYYARSESNTEIMTQLKPILEEHRLPYPSELTPDKLVRITRDLQRLMTKWEVLPSGGELELMFEV</sequence>
<organism evidence="1 2">
    <name type="scientific">Pelagihabitans pacificus</name>
    <dbReference type="NCBI Taxonomy" id="2696054"/>
    <lineage>
        <taxon>Bacteria</taxon>
        <taxon>Pseudomonadati</taxon>
        <taxon>Bacteroidota</taxon>
        <taxon>Flavobacteriia</taxon>
        <taxon>Flavobacteriales</taxon>
        <taxon>Flavobacteriaceae</taxon>
        <taxon>Pelagihabitans</taxon>
    </lineage>
</organism>
<reference evidence="1" key="1">
    <citation type="submission" date="2019-07" db="EMBL/GenBank/DDBJ databases">
        <authorList>
            <person name="De-Chao Zhang Q."/>
        </authorList>
    </citation>
    <scope>NUCLEOTIDE SEQUENCE</scope>
    <source>
        <strain evidence="1">TP-CH-4</strain>
    </source>
</reference>
<dbReference type="EMBL" id="VIKU02000002">
    <property type="protein sequence ID" value="NHF59784.1"/>
    <property type="molecule type" value="Genomic_DNA"/>
</dbReference>
<evidence type="ECO:0000313" key="1">
    <source>
        <dbReference type="EMBL" id="NHF59784.1"/>
    </source>
</evidence>
<comment type="caution">
    <text evidence="1">The sequence shown here is derived from an EMBL/GenBank/DDBJ whole genome shotgun (WGS) entry which is preliminary data.</text>
</comment>
<dbReference type="RefSeq" id="WP_152574269.1">
    <property type="nucleotide sequence ID" value="NZ_VIKU02000002.1"/>
</dbReference>
<evidence type="ECO:0000313" key="2">
    <source>
        <dbReference type="Proteomes" id="UP000707206"/>
    </source>
</evidence>
<protein>
    <submittedName>
        <fullName evidence="1">Uncharacterized protein</fullName>
    </submittedName>
</protein>
<accession>A0A967ATL6</accession>
<name>A0A967ATL6_9FLAO</name>
<proteinExistence type="predicted"/>
<keyword evidence="2" id="KW-1185">Reference proteome</keyword>